<protein>
    <submittedName>
        <fullName evidence="2">CAP_C domain-containing protein</fullName>
    </submittedName>
</protein>
<evidence type="ECO:0000313" key="2">
    <source>
        <dbReference type="WBParaSite" id="SVE_0679000.1"/>
    </source>
</evidence>
<proteinExistence type="predicted"/>
<reference evidence="1" key="1">
    <citation type="submission" date="2014-07" db="EMBL/GenBank/DDBJ databases">
        <authorList>
            <person name="Martin A.A"/>
            <person name="De Silva N."/>
        </authorList>
    </citation>
    <scope>NUCLEOTIDE SEQUENCE</scope>
</reference>
<name>A0A0K0FD70_STRVS</name>
<evidence type="ECO:0000313" key="1">
    <source>
        <dbReference type="Proteomes" id="UP000035680"/>
    </source>
</evidence>
<accession>A0A0K0FD70</accession>
<keyword evidence="1" id="KW-1185">Reference proteome</keyword>
<dbReference type="AlphaFoldDB" id="A0A0K0FD70"/>
<reference evidence="2" key="2">
    <citation type="submission" date="2015-08" db="UniProtKB">
        <authorList>
            <consortium name="WormBaseParasite"/>
        </authorList>
    </citation>
    <scope>IDENTIFICATION</scope>
</reference>
<sequence>MSAMLEMQEIRETLKIVKDSYRLLLHISEKQEHLVERINELEGRIRVMRVQEKYDSPLSSDSDISTLKIGDNNNGVFTTGGLSFTDSSDSEDDFKDASQALPSTILDSKQKVGVDYPCTLYYAHEDGKAEKVGPVTCAFMKVRSGYILEITNEKTGVDLQVICGIEAQSMYEVKKKDGYVAVKIKPDALVYSMAGISRVLLKFIDGVAASKVFKGLSDP</sequence>
<dbReference type="WBParaSite" id="SVE_0679000.1">
    <property type="protein sequence ID" value="SVE_0679000.1"/>
    <property type="gene ID" value="SVE_0679000"/>
</dbReference>
<dbReference type="Proteomes" id="UP000035680">
    <property type="component" value="Unassembled WGS sequence"/>
</dbReference>
<organism evidence="1 2">
    <name type="scientific">Strongyloides venezuelensis</name>
    <name type="common">Threadworm</name>
    <dbReference type="NCBI Taxonomy" id="75913"/>
    <lineage>
        <taxon>Eukaryota</taxon>
        <taxon>Metazoa</taxon>
        <taxon>Ecdysozoa</taxon>
        <taxon>Nematoda</taxon>
        <taxon>Chromadorea</taxon>
        <taxon>Rhabditida</taxon>
        <taxon>Tylenchina</taxon>
        <taxon>Panagrolaimomorpha</taxon>
        <taxon>Strongyloidoidea</taxon>
        <taxon>Strongyloididae</taxon>
        <taxon>Strongyloides</taxon>
    </lineage>
</organism>